<dbReference type="SUPFAM" id="SSF47413">
    <property type="entry name" value="lambda repressor-like DNA-binding domains"/>
    <property type="match status" value="1"/>
</dbReference>
<dbReference type="Gene3D" id="1.10.260.40">
    <property type="entry name" value="lambda repressor-like DNA-binding domains"/>
    <property type="match status" value="1"/>
</dbReference>
<dbReference type="CDD" id="cd00093">
    <property type="entry name" value="HTH_XRE"/>
    <property type="match status" value="1"/>
</dbReference>
<evidence type="ECO:0000259" key="2">
    <source>
        <dbReference type="PROSITE" id="PS50943"/>
    </source>
</evidence>
<sequence>MRYSNYTIDIPSGATIREQIENRGMKQKEFALRMGLSENHISRLINGQVELTQDVALRLESVLGIPVSFWNNMEVIYLEKLKCIEDKDDMDIKK</sequence>
<dbReference type="PANTHER" id="PTHR36924:SF1">
    <property type="entry name" value="ANTITOXIN HIGA-1"/>
    <property type="match status" value="1"/>
</dbReference>
<feature type="domain" description="HTH cro/C1-type" evidence="2">
    <location>
        <begin position="16"/>
        <end position="70"/>
    </location>
</feature>
<dbReference type="InterPro" id="IPR013430">
    <property type="entry name" value="Toxin_antidote_HigA"/>
</dbReference>
<evidence type="ECO:0000256" key="1">
    <source>
        <dbReference type="ARBA" id="ARBA00023125"/>
    </source>
</evidence>
<organism evidence="3 4">
    <name type="scientific">Acetoanaerobium pronyense</name>
    <dbReference type="NCBI Taxonomy" id="1482736"/>
    <lineage>
        <taxon>Bacteria</taxon>
        <taxon>Bacillati</taxon>
        <taxon>Bacillota</taxon>
        <taxon>Clostridia</taxon>
        <taxon>Peptostreptococcales</taxon>
        <taxon>Filifactoraceae</taxon>
        <taxon>Acetoanaerobium</taxon>
    </lineage>
</organism>
<reference evidence="3 4" key="1">
    <citation type="submission" date="2021-03" db="EMBL/GenBank/DDBJ databases">
        <title>Genomic Encyclopedia of Type Strains, Phase IV (KMG-IV): sequencing the most valuable type-strain genomes for metagenomic binning, comparative biology and taxonomic classification.</title>
        <authorList>
            <person name="Goeker M."/>
        </authorList>
    </citation>
    <scope>NUCLEOTIDE SEQUENCE [LARGE SCALE GENOMIC DNA]</scope>
    <source>
        <strain evidence="3 4">DSM 27512</strain>
    </source>
</reference>
<dbReference type="Pfam" id="PF01381">
    <property type="entry name" value="HTH_3"/>
    <property type="match status" value="1"/>
</dbReference>
<protein>
    <submittedName>
        <fullName evidence="3">Addiction module HigA family antidote</fullName>
    </submittedName>
</protein>
<dbReference type="InterPro" id="IPR010982">
    <property type="entry name" value="Lambda_DNA-bd_dom_sf"/>
</dbReference>
<dbReference type="Proteomes" id="UP001314903">
    <property type="component" value="Unassembled WGS sequence"/>
</dbReference>
<gene>
    <name evidence="3" type="ORF">J2Z35_001925</name>
</gene>
<dbReference type="PROSITE" id="PS50943">
    <property type="entry name" value="HTH_CROC1"/>
    <property type="match status" value="1"/>
</dbReference>
<keyword evidence="1" id="KW-0238">DNA-binding</keyword>
<keyword evidence="4" id="KW-1185">Reference proteome</keyword>
<dbReference type="EMBL" id="JAGGLI010000021">
    <property type="protein sequence ID" value="MBP2028126.1"/>
    <property type="molecule type" value="Genomic_DNA"/>
</dbReference>
<dbReference type="RefSeq" id="WP_209661180.1">
    <property type="nucleotide sequence ID" value="NZ_JAGGLI010000021.1"/>
</dbReference>
<evidence type="ECO:0000313" key="3">
    <source>
        <dbReference type="EMBL" id="MBP2028126.1"/>
    </source>
</evidence>
<dbReference type="PANTHER" id="PTHR36924">
    <property type="entry name" value="ANTITOXIN HIGA-1"/>
    <property type="match status" value="1"/>
</dbReference>
<evidence type="ECO:0000313" key="4">
    <source>
        <dbReference type="Proteomes" id="UP001314903"/>
    </source>
</evidence>
<comment type="caution">
    <text evidence="3">The sequence shown here is derived from an EMBL/GenBank/DDBJ whole genome shotgun (WGS) entry which is preliminary data.</text>
</comment>
<accession>A0ABS4KLV7</accession>
<dbReference type="InterPro" id="IPR001387">
    <property type="entry name" value="Cro/C1-type_HTH"/>
</dbReference>
<dbReference type="SMART" id="SM00530">
    <property type="entry name" value="HTH_XRE"/>
    <property type="match status" value="1"/>
</dbReference>
<proteinExistence type="predicted"/>
<name>A0ABS4KLV7_9FIRM</name>